<organism evidence="1 2">
    <name type="scientific">Brachionus plicatilis</name>
    <name type="common">Marine rotifer</name>
    <name type="synonym">Brachionus muelleri</name>
    <dbReference type="NCBI Taxonomy" id="10195"/>
    <lineage>
        <taxon>Eukaryota</taxon>
        <taxon>Metazoa</taxon>
        <taxon>Spiralia</taxon>
        <taxon>Gnathifera</taxon>
        <taxon>Rotifera</taxon>
        <taxon>Eurotatoria</taxon>
        <taxon>Monogononta</taxon>
        <taxon>Pseudotrocha</taxon>
        <taxon>Ploima</taxon>
        <taxon>Brachionidae</taxon>
        <taxon>Brachionus</taxon>
    </lineage>
</organism>
<keyword evidence="2" id="KW-1185">Reference proteome</keyword>
<gene>
    <name evidence="1" type="ORF">BpHYR1_011013</name>
</gene>
<reference evidence="1 2" key="1">
    <citation type="journal article" date="2018" name="Sci. Rep.">
        <title>Genomic signatures of local adaptation to the degree of environmental predictability in rotifers.</title>
        <authorList>
            <person name="Franch-Gras L."/>
            <person name="Hahn C."/>
            <person name="Garcia-Roger E.M."/>
            <person name="Carmona M.J."/>
            <person name="Serra M."/>
            <person name="Gomez A."/>
        </authorList>
    </citation>
    <scope>NUCLEOTIDE SEQUENCE [LARGE SCALE GENOMIC DNA]</scope>
    <source>
        <strain evidence="1">HYR1</strain>
    </source>
</reference>
<protein>
    <submittedName>
        <fullName evidence="1">Uncharacterized protein</fullName>
    </submittedName>
</protein>
<proteinExistence type="predicted"/>
<evidence type="ECO:0000313" key="1">
    <source>
        <dbReference type="EMBL" id="RNA15194.1"/>
    </source>
</evidence>
<comment type="caution">
    <text evidence="1">The sequence shown here is derived from an EMBL/GenBank/DDBJ whole genome shotgun (WGS) entry which is preliminary data.</text>
</comment>
<sequence length="61" mass="7000">MWLTGAALKLFTDLAFTTVDSKFPFFTDSFSVRIGESLYRSSWLLDNKLKNILDDFGFAKL</sequence>
<dbReference type="EMBL" id="REGN01005015">
    <property type="protein sequence ID" value="RNA15194.1"/>
    <property type="molecule type" value="Genomic_DNA"/>
</dbReference>
<name>A0A3M7QVQ0_BRAPC</name>
<accession>A0A3M7QVQ0</accession>
<dbReference type="AlphaFoldDB" id="A0A3M7QVQ0"/>
<dbReference type="Proteomes" id="UP000276133">
    <property type="component" value="Unassembled WGS sequence"/>
</dbReference>
<evidence type="ECO:0000313" key="2">
    <source>
        <dbReference type="Proteomes" id="UP000276133"/>
    </source>
</evidence>